<evidence type="ECO:0000313" key="1">
    <source>
        <dbReference type="EMBL" id="QTA78398.1"/>
    </source>
</evidence>
<proteinExistence type="predicted"/>
<accession>A0A975B427</accession>
<name>A0A975B427_9BACT</name>
<keyword evidence="2" id="KW-1185">Reference proteome</keyword>
<dbReference type="Proteomes" id="UP000663720">
    <property type="component" value="Chromosome"/>
</dbReference>
<dbReference type="InterPro" id="IPR026002">
    <property type="entry name" value="ATC_hydrolase-like"/>
</dbReference>
<dbReference type="Pfam" id="PF14196">
    <property type="entry name" value="ATC_hydrolase"/>
    <property type="match status" value="1"/>
</dbReference>
<evidence type="ECO:0000313" key="2">
    <source>
        <dbReference type="Proteomes" id="UP000663720"/>
    </source>
</evidence>
<dbReference type="GO" id="GO:0016787">
    <property type="term" value="F:hydrolase activity"/>
    <property type="evidence" value="ECO:0007669"/>
    <property type="project" value="UniProtKB-KW"/>
</dbReference>
<protein>
    <submittedName>
        <fullName evidence="1">L-2-amino-thiazoline-4-carboxylic acid hydrolase domain-containing protein</fullName>
    </submittedName>
</protein>
<sequence length="208" mass="23409">MYVATIPNRNSPPAILIRESYRQEGKSKTRTISNISKLPIHVIKLIERSLKGETFISTDDVLNQRKIEAEIASALIKGFEQEVGSEKAIEIASKTIRGLARDAGKRIAETNGSNDMKALAKVVKEMWSKDNALEIELLEETSDKLFFNVKQCCYAEMYINSGLSDFGYCLSCNRDAAFVNGFNPDIIMKRTKTIMEGAICCDFRFYIN</sequence>
<keyword evidence="1" id="KW-0378">Hydrolase</keyword>
<gene>
    <name evidence="1" type="ORF">dnl_06200</name>
</gene>
<dbReference type="EMBL" id="CP061799">
    <property type="protein sequence ID" value="QTA78398.1"/>
    <property type="molecule type" value="Genomic_DNA"/>
</dbReference>
<dbReference type="KEGG" id="dli:dnl_06200"/>
<dbReference type="AlphaFoldDB" id="A0A975B427"/>
<reference evidence="1" key="1">
    <citation type="journal article" date="2021" name="Microb. Physiol.">
        <title>Proteogenomic Insights into the Physiology of Marine, Sulfate-Reducing, Filamentous Desulfonema limicola and Desulfonema magnum.</title>
        <authorList>
            <person name="Schnaars V."/>
            <person name="Wohlbrand L."/>
            <person name="Scheve S."/>
            <person name="Hinrichs C."/>
            <person name="Reinhardt R."/>
            <person name="Rabus R."/>
        </authorList>
    </citation>
    <scope>NUCLEOTIDE SEQUENCE</scope>
    <source>
        <strain evidence="1">5ac10</strain>
    </source>
</reference>
<organism evidence="1 2">
    <name type="scientific">Desulfonema limicola</name>
    <dbReference type="NCBI Taxonomy" id="45656"/>
    <lineage>
        <taxon>Bacteria</taxon>
        <taxon>Pseudomonadati</taxon>
        <taxon>Thermodesulfobacteriota</taxon>
        <taxon>Desulfobacteria</taxon>
        <taxon>Desulfobacterales</taxon>
        <taxon>Desulfococcaceae</taxon>
        <taxon>Desulfonema</taxon>
    </lineage>
</organism>